<accession>A0A4R6WUR5</accession>
<name>A0A4R6WUR5_9PROT</name>
<protein>
    <submittedName>
        <fullName evidence="2">Uncharacterized protein</fullName>
    </submittedName>
</protein>
<comment type="caution">
    <text evidence="2">The sequence shown here is derived from an EMBL/GenBank/DDBJ whole genome shotgun (WGS) entry which is preliminary data.</text>
</comment>
<reference evidence="2 3" key="1">
    <citation type="submission" date="2019-03" db="EMBL/GenBank/DDBJ databases">
        <title>Genomic Encyclopedia of Type Strains, Phase III (KMG-III): the genomes of soil and plant-associated and newly described type strains.</title>
        <authorList>
            <person name="Whitman W."/>
        </authorList>
    </citation>
    <scope>NUCLEOTIDE SEQUENCE [LARGE SCALE GENOMIC DNA]</scope>
    <source>
        <strain evidence="2 3">CGMCC 1.7660</strain>
    </source>
</reference>
<organism evidence="2 3">
    <name type="scientific">Dongia mobilis</name>
    <dbReference type="NCBI Taxonomy" id="578943"/>
    <lineage>
        <taxon>Bacteria</taxon>
        <taxon>Pseudomonadati</taxon>
        <taxon>Pseudomonadota</taxon>
        <taxon>Alphaproteobacteria</taxon>
        <taxon>Rhodospirillales</taxon>
        <taxon>Dongiaceae</taxon>
        <taxon>Dongia</taxon>
    </lineage>
</organism>
<gene>
    <name evidence="2" type="ORF">A8950_0707</name>
</gene>
<keyword evidence="3" id="KW-1185">Reference proteome</keyword>
<proteinExistence type="predicted"/>
<feature type="compositionally biased region" description="Low complexity" evidence="1">
    <location>
        <begin position="51"/>
        <end position="79"/>
    </location>
</feature>
<sequence length="97" mass="9289">MDVAAAGFAASQIASIQRGQQAAVSGIKAQQQQQQSVANLLTQAVSAAREAAGSASVQQAPQAAPQAAPASGGTAGAQPLPSGAATAPRGSLVNIIA</sequence>
<dbReference type="RefSeq" id="WP_133612207.1">
    <property type="nucleotide sequence ID" value="NZ_SNYW01000006.1"/>
</dbReference>
<dbReference type="AlphaFoldDB" id="A0A4R6WUR5"/>
<evidence type="ECO:0000313" key="3">
    <source>
        <dbReference type="Proteomes" id="UP000295783"/>
    </source>
</evidence>
<evidence type="ECO:0000256" key="1">
    <source>
        <dbReference type="SAM" id="MobiDB-lite"/>
    </source>
</evidence>
<evidence type="ECO:0000313" key="2">
    <source>
        <dbReference type="EMBL" id="TDQ84159.1"/>
    </source>
</evidence>
<dbReference type="Proteomes" id="UP000295783">
    <property type="component" value="Unassembled WGS sequence"/>
</dbReference>
<feature type="region of interest" description="Disordered" evidence="1">
    <location>
        <begin position="51"/>
        <end position="97"/>
    </location>
</feature>
<dbReference type="EMBL" id="SNYW01000006">
    <property type="protein sequence ID" value="TDQ84159.1"/>
    <property type="molecule type" value="Genomic_DNA"/>
</dbReference>